<evidence type="ECO:0000256" key="4">
    <source>
        <dbReference type="ARBA" id="ARBA00023242"/>
    </source>
</evidence>
<evidence type="ECO:0000256" key="3">
    <source>
        <dbReference type="ARBA" id="ARBA00023125"/>
    </source>
</evidence>
<keyword evidence="4" id="KW-0539">Nucleus</keyword>
<dbReference type="GO" id="GO:0003677">
    <property type="term" value="F:DNA binding"/>
    <property type="evidence" value="ECO:0007669"/>
    <property type="project" value="UniProtKB-KW"/>
</dbReference>
<dbReference type="CDD" id="cd12148">
    <property type="entry name" value="fungal_TF_MHR"/>
    <property type="match status" value="1"/>
</dbReference>
<evidence type="ECO:0000256" key="5">
    <source>
        <dbReference type="SAM" id="MobiDB-lite"/>
    </source>
</evidence>
<evidence type="ECO:0000256" key="1">
    <source>
        <dbReference type="ARBA" id="ARBA00004123"/>
    </source>
</evidence>
<evidence type="ECO:0000313" key="7">
    <source>
        <dbReference type="EMBL" id="KAG8630316.1"/>
    </source>
</evidence>
<dbReference type="OrthoDB" id="39175at2759"/>
<keyword evidence="2" id="KW-0479">Metal-binding</keyword>
<dbReference type="Proteomes" id="UP000809789">
    <property type="component" value="Unassembled WGS sequence"/>
</dbReference>
<dbReference type="GO" id="GO:0008270">
    <property type="term" value="F:zinc ion binding"/>
    <property type="evidence" value="ECO:0007669"/>
    <property type="project" value="InterPro"/>
</dbReference>
<protein>
    <recommendedName>
        <fullName evidence="6">Zn(2)-C6 fungal-type domain-containing protein</fullName>
    </recommendedName>
</protein>
<dbReference type="PROSITE" id="PS00463">
    <property type="entry name" value="ZN2_CY6_FUNGAL_1"/>
    <property type="match status" value="1"/>
</dbReference>
<dbReference type="GO" id="GO:0005634">
    <property type="term" value="C:nucleus"/>
    <property type="evidence" value="ECO:0007669"/>
    <property type="project" value="UniProtKB-SubCell"/>
</dbReference>
<keyword evidence="3" id="KW-0238">DNA-binding</keyword>
<reference evidence="7" key="1">
    <citation type="submission" date="2021-07" db="EMBL/GenBank/DDBJ databases">
        <title>Elsinoe batatas strain:CRI-CJ2 Genome sequencing and assembly.</title>
        <authorList>
            <person name="Huang L."/>
        </authorList>
    </citation>
    <scope>NUCLEOTIDE SEQUENCE</scope>
    <source>
        <strain evidence="7">CRI-CJ2</strain>
    </source>
</reference>
<dbReference type="GO" id="GO:0000981">
    <property type="term" value="F:DNA-binding transcription factor activity, RNA polymerase II-specific"/>
    <property type="evidence" value="ECO:0007669"/>
    <property type="project" value="InterPro"/>
</dbReference>
<dbReference type="AlphaFoldDB" id="A0A8K0PHQ8"/>
<dbReference type="PROSITE" id="PS50048">
    <property type="entry name" value="ZN2_CY6_FUNGAL_2"/>
    <property type="match status" value="1"/>
</dbReference>
<dbReference type="SMART" id="SM00066">
    <property type="entry name" value="GAL4"/>
    <property type="match status" value="1"/>
</dbReference>
<evidence type="ECO:0000256" key="2">
    <source>
        <dbReference type="ARBA" id="ARBA00022723"/>
    </source>
</evidence>
<feature type="region of interest" description="Disordered" evidence="5">
    <location>
        <begin position="68"/>
        <end position="107"/>
    </location>
</feature>
<comment type="caution">
    <text evidence="7">The sequence shown here is derived from an EMBL/GenBank/DDBJ whole genome shotgun (WGS) entry which is preliminary data.</text>
</comment>
<evidence type="ECO:0000259" key="6">
    <source>
        <dbReference type="PROSITE" id="PS50048"/>
    </source>
</evidence>
<dbReference type="EMBL" id="JAESVG020000002">
    <property type="protein sequence ID" value="KAG8630316.1"/>
    <property type="molecule type" value="Genomic_DNA"/>
</dbReference>
<organism evidence="7 8">
    <name type="scientific">Elsinoe batatas</name>
    <dbReference type="NCBI Taxonomy" id="2601811"/>
    <lineage>
        <taxon>Eukaryota</taxon>
        <taxon>Fungi</taxon>
        <taxon>Dikarya</taxon>
        <taxon>Ascomycota</taxon>
        <taxon>Pezizomycotina</taxon>
        <taxon>Dothideomycetes</taxon>
        <taxon>Dothideomycetidae</taxon>
        <taxon>Myriangiales</taxon>
        <taxon>Elsinoaceae</taxon>
        <taxon>Elsinoe</taxon>
    </lineage>
</organism>
<dbReference type="Gene3D" id="4.10.240.10">
    <property type="entry name" value="Zn(2)-C6 fungal-type DNA-binding domain"/>
    <property type="match status" value="1"/>
</dbReference>
<dbReference type="CDD" id="cd00067">
    <property type="entry name" value="GAL4"/>
    <property type="match status" value="1"/>
</dbReference>
<proteinExistence type="predicted"/>
<dbReference type="Pfam" id="PF00172">
    <property type="entry name" value="Zn_clus"/>
    <property type="match status" value="1"/>
</dbReference>
<dbReference type="SUPFAM" id="SSF57701">
    <property type="entry name" value="Zn2/Cys6 DNA-binding domain"/>
    <property type="match status" value="1"/>
</dbReference>
<dbReference type="PANTHER" id="PTHR46910">
    <property type="entry name" value="TRANSCRIPTION FACTOR PDR1"/>
    <property type="match status" value="1"/>
</dbReference>
<feature type="domain" description="Zn(2)-C6 fungal-type" evidence="6">
    <location>
        <begin position="6"/>
        <end position="36"/>
    </location>
</feature>
<keyword evidence="8" id="KW-1185">Reference proteome</keyword>
<dbReference type="InterPro" id="IPR036864">
    <property type="entry name" value="Zn2-C6_fun-type_DNA-bd_sf"/>
</dbReference>
<gene>
    <name evidence="7" type="ORF">KVT40_001935</name>
</gene>
<name>A0A8K0PHQ8_9PEZI</name>
<sequence length="560" mass="62831">MTEHLSCDVCRRSKIRCTKDKPKCARCRVTDSECTYSARKKRKPRTKKPLDKLLERLERLESHISSESLAAIQSQTASPTLSNETPQRVQTQSMGNETTPPDGGFLPELDDLPDLTAGFSFPSLGLTPESIASPFSPPAVIEASERPALTQHVAETWLRKALEVTFFEVFLGLIDKDVVKLMPRIIHSPQVSFDPSMEIIYWFLLFQGWTMEDGASIQYPSWGTKIYKYCLKLTQDWSKKENVSGVDLTAAALLSWIATENFDRRTAWKAHIQACHLAIRLGLNQYETSPDSKTDTQDLADAKRVMVWGLIFTECVFRVFFSRPAVLTAQPWKVDLPATSLSALEKSEEASAATSFIVTSRFSLIVLRSFELLDDQDSTMGQIREGLQQCVKEVQEVLADWKISESITLVASPIERWVYADSYIFGHCLVVFWERKLGELSHAGPSRLAIESSRAVLNTILQITEMDAASNNQSLMYSGSVSLISFYPMLAFFHLYNLILLDADGETSELDSKLLEQFAFVMVEGVRARGLDDVMPFAESILQMSKEGRLNNSSPGINLS</sequence>
<dbReference type="PANTHER" id="PTHR46910:SF3">
    <property type="entry name" value="HALOTOLERANCE PROTEIN 9-RELATED"/>
    <property type="match status" value="1"/>
</dbReference>
<feature type="compositionally biased region" description="Polar residues" evidence="5">
    <location>
        <begin position="71"/>
        <end position="99"/>
    </location>
</feature>
<dbReference type="InterPro" id="IPR001138">
    <property type="entry name" value="Zn2Cys6_DnaBD"/>
</dbReference>
<accession>A0A8K0PHQ8</accession>
<evidence type="ECO:0000313" key="8">
    <source>
        <dbReference type="Proteomes" id="UP000809789"/>
    </source>
</evidence>
<dbReference type="InterPro" id="IPR050987">
    <property type="entry name" value="AtrR-like"/>
</dbReference>
<comment type="subcellular location">
    <subcellularLocation>
        <location evidence="1">Nucleus</location>
    </subcellularLocation>
</comment>